<reference evidence="9 10" key="1">
    <citation type="submission" date="2020-05" db="EMBL/GenBank/DDBJ databases">
        <title>Thiomicrorhabdus sediminis sp.nov. and Thiomicrorhabdus xiamenensis sp.nov., novel sulfur-oxidizing bacteria isolated from coastal sediment.</title>
        <authorList>
            <person name="Liu X."/>
        </authorList>
    </citation>
    <scope>NUCLEOTIDE SEQUENCE [LARGE SCALE GENOMIC DNA]</scope>
    <source>
        <strain evidence="9 10">G2</strain>
    </source>
</reference>
<feature type="binding site" evidence="7">
    <location>
        <position position="262"/>
    </location>
    <ligand>
        <name>FMN</name>
        <dbReference type="ChEBI" id="CHEBI:58210"/>
    </ligand>
</feature>
<protein>
    <submittedName>
        <fullName evidence="9">Alpha-hydroxy-acid oxidizing protein</fullName>
    </submittedName>
</protein>
<dbReference type="PANTHER" id="PTHR10578">
    <property type="entry name" value="S -2-HYDROXY-ACID OXIDASE-RELATED"/>
    <property type="match status" value="1"/>
</dbReference>
<comment type="cofactor">
    <cofactor evidence="1">
        <name>FMN</name>
        <dbReference type="ChEBI" id="CHEBI:58210"/>
    </cofactor>
</comment>
<feature type="domain" description="FMN hydroxy acid dehydrogenase" evidence="8">
    <location>
        <begin position="7"/>
        <end position="369"/>
    </location>
</feature>
<evidence type="ECO:0000256" key="5">
    <source>
        <dbReference type="ARBA" id="ARBA00024042"/>
    </source>
</evidence>
<feature type="binding site" evidence="7">
    <location>
        <position position="164"/>
    </location>
    <ligand>
        <name>FMN</name>
        <dbReference type="ChEBI" id="CHEBI:58210"/>
    </ligand>
</feature>
<keyword evidence="3 7" id="KW-0288">FMN</keyword>
<feature type="binding site" evidence="7">
    <location>
        <position position="264"/>
    </location>
    <ligand>
        <name>glyoxylate</name>
        <dbReference type="ChEBI" id="CHEBI:36655"/>
    </ligand>
</feature>
<dbReference type="InterPro" id="IPR012133">
    <property type="entry name" value="Alpha-hydoxy_acid_DH_FMN"/>
</dbReference>
<feature type="binding site" evidence="7">
    <location>
        <begin position="295"/>
        <end position="299"/>
    </location>
    <ligand>
        <name>FMN</name>
        <dbReference type="ChEBI" id="CHEBI:58210"/>
    </ligand>
</feature>
<feature type="binding site" evidence="7">
    <location>
        <position position="33"/>
    </location>
    <ligand>
        <name>glyoxylate</name>
        <dbReference type="ChEBI" id="CHEBI:36655"/>
    </ligand>
</feature>
<dbReference type="InterPro" id="IPR037396">
    <property type="entry name" value="FMN_HAD"/>
</dbReference>
<proteinExistence type="inferred from homology"/>
<feature type="binding site" evidence="7">
    <location>
        <position position="115"/>
    </location>
    <ligand>
        <name>FMN</name>
        <dbReference type="ChEBI" id="CHEBI:58210"/>
    </ligand>
</feature>
<dbReference type="InterPro" id="IPR013785">
    <property type="entry name" value="Aldolase_TIM"/>
</dbReference>
<feature type="binding site" evidence="7">
    <location>
        <position position="136"/>
    </location>
    <ligand>
        <name>FMN</name>
        <dbReference type="ChEBI" id="CHEBI:58210"/>
    </ligand>
</feature>
<keyword evidence="2 7" id="KW-0285">Flavoprotein</keyword>
<feature type="binding site" evidence="7">
    <location>
        <begin position="318"/>
        <end position="319"/>
    </location>
    <ligand>
        <name>FMN</name>
        <dbReference type="ChEBI" id="CHEBI:58210"/>
    </ligand>
</feature>
<dbReference type="GO" id="GO:0016491">
    <property type="term" value="F:oxidoreductase activity"/>
    <property type="evidence" value="ECO:0007669"/>
    <property type="project" value="UniProtKB-KW"/>
</dbReference>
<name>A0A7D4NK96_9GAMM</name>
<keyword evidence="4" id="KW-0560">Oxidoreductase</keyword>
<dbReference type="EMBL" id="CP054020">
    <property type="protein sequence ID" value="QKI88214.1"/>
    <property type="molecule type" value="Genomic_DNA"/>
</dbReference>
<dbReference type="Proteomes" id="UP000504724">
    <property type="component" value="Chromosome"/>
</dbReference>
<evidence type="ECO:0000256" key="1">
    <source>
        <dbReference type="ARBA" id="ARBA00001917"/>
    </source>
</evidence>
<feature type="binding site" evidence="7">
    <location>
        <position position="138"/>
    </location>
    <ligand>
        <name>glyoxylate</name>
        <dbReference type="ChEBI" id="CHEBI:36655"/>
    </ligand>
</feature>
<accession>A0A7D4NK96</accession>
<dbReference type="GO" id="GO:0010181">
    <property type="term" value="F:FMN binding"/>
    <property type="evidence" value="ECO:0007669"/>
    <property type="project" value="InterPro"/>
</dbReference>
<evidence type="ECO:0000313" key="9">
    <source>
        <dbReference type="EMBL" id="QKI88214.1"/>
    </source>
</evidence>
<dbReference type="PANTHER" id="PTHR10578:SF107">
    <property type="entry name" value="2-HYDROXYACID OXIDASE 1"/>
    <property type="match status" value="1"/>
</dbReference>
<dbReference type="Gene3D" id="3.20.20.70">
    <property type="entry name" value="Aldolase class I"/>
    <property type="match status" value="1"/>
</dbReference>
<evidence type="ECO:0000256" key="6">
    <source>
        <dbReference type="PIRSR" id="PIRSR000138-1"/>
    </source>
</evidence>
<dbReference type="AlphaFoldDB" id="A0A7D4NK96"/>
<feature type="binding site" evidence="7">
    <location>
        <begin position="86"/>
        <end position="88"/>
    </location>
    <ligand>
        <name>FMN</name>
        <dbReference type="ChEBI" id="CHEBI:58210"/>
    </ligand>
</feature>
<feature type="binding site" evidence="7">
    <location>
        <position position="240"/>
    </location>
    <ligand>
        <name>FMN</name>
        <dbReference type="ChEBI" id="CHEBI:58210"/>
    </ligand>
</feature>
<organism evidence="9 10">
    <name type="scientific">Thiomicrorhabdus xiamenensis</name>
    <dbReference type="NCBI Taxonomy" id="2739063"/>
    <lineage>
        <taxon>Bacteria</taxon>
        <taxon>Pseudomonadati</taxon>
        <taxon>Pseudomonadota</taxon>
        <taxon>Gammaproteobacteria</taxon>
        <taxon>Thiotrichales</taxon>
        <taxon>Piscirickettsiaceae</taxon>
        <taxon>Thiomicrorhabdus</taxon>
    </lineage>
</organism>
<sequence length="370" mass="40354">MFEDYAQLQSHVLCAQDFEVLAQTKIDDALFAYLSGGSGQEHSLKRNLDAFNEMTLTPNSLENVADGNSHWHYQEQRFSAPIILAPVAHQTLLHADGERACAQAAEALEQGMVLSTLSGYSLEDVADAANGWKAFQLYAQPRQQDSFDLIHRAHQAGYQAVVITVDAPVQQVSLQARHLGFKLPPEKPINLRPYDDLPTPKIKPDESYIFQGIMAQALNWKTLQNLMDYSRQLGLKVWVKGVLDPKQAQKLQTMGADALIVSNHGGRALDSAISSLEALPTIRQSVGPEMTLLLDSGIRSGQDIFKALASGADAVLVGRLQAYALGVAGALGVAHLLKLLTEELQLTMALCGCSNLQDIRMINLGDNNDV</sequence>
<dbReference type="PIRSF" id="PIRSF000138">
    <property type="entry name" value="Al-hdrx_acd_dh"/>
    <property type="match status" value="1"/>
</dbReference>
<evidence type="ECO:0000256" key="7">
    <source>
        <dbReference type="PIRSR" id="PIRSR000138-2"/>
    </source>
</evidence>
<dbReference type="KEGG" id="txa:HQN79_00810"/>
<gene>
    <name evidence="9" type="ORF">HQN79_00810</name>
</gene>
<evidence type="ECO:0000259" key="8">
    <source>
        <dbReference type="PROSITE" id="PS51349"/>
    </source>
</evidence>
<feature type="active site" description="Proton acceptor" evidence="6">
    <location>
        <position position="264"/>
    </location>
</feature>
<evidence type="ECO:0000313" key="10">
    <source>
        <dbReference type="Proteomes" id="UP000504724"/>
    </source>
</evidence>
<evidence type="ECO:0000256" key="3">
    <source>
        <dbReference type="ARBA" id="ARBA00022643"/>
    </source>
</evidence>
<dbReference type="PROSITE" id="PS51349">
    <property type="entry name" value="FMN_HYDROXY_ACID_DH_2"/>
    <property type="match status" value="1"/>
</dbReference>
<dbReference type="InterPro" id="IPR000262">
    <property type="entry name" value="FMN-dep_DH"/>
</dbReference>
<dbReference type="CDD" id="cd02809">
    <property type="entry name" value="alpha_hydroxyacid_oxid_FMN"/>
    <property type="match status" value="1"/>
</dbReference>
<keyword evidence="10" id="KW-1185">Reference proteome</keyword>
<evidence type="ECO:0000256" key="2">
    <source>
        <dbReference type="ARBA" id="ARBA00022630"/>
    </source>
</evidence>
<dbReference type="RefSeq" id="WP_173283810.1">
    <property type="nucleotide sequence ID" value="NZ_CP054020.1"/>
</dbReference>
<dbReference type="Pfam" id="PF01070">
    <property type="entry name" value="FMN_dh"/>
    <property type="match status" value="1"/>
</dbReference>
<dbReference type="SUPFAM" id="SSF51395">
    <property type="entry name" value="FMN-linked oxidoreductases"/>
    <property type="match status" value="1"/>
</dbReference>
<evidence type="ECO:0000256" key="4">
    <source>
        <dbReference type="ARBA" id="ARBA00023002"/>
    </source>
</evidence>
<comment type="similarity">
    <text evidence="5">Belongs to the FMN-dependent alpha-hydroxy acid dehydrogenase family.</text>
</comment>
<feature type="binding site" evidence="7">
    <location>
        <position position="267"/>
    </location>
    <ligand>
        <name>glyoxylate</name>
        <dbReference type="ChEBI" id="CHEBI:36655"/>
    </ligand>
</feature>